<gene>
    <name evidence="1" type="ORF">DCF25_08255</name>
</gene>
<reference evidence="1 2" key="2">
    <citation type="submission" date="2018-06" db="EMBL/GenBank/DDBJ databases">
        <title>Metagenomic assembly of (sub)arctic Cyanobacteria and their associated microbiome from non-axenic cultures.</title>
        <authorList>
            <person name="Baurain D."/>
        </authorList>
    </citation>
    <scope>NUCLEOTIDE SEQUENCE [LARGE SCALE GENOMIC DNA]</scope>
    <source>
        <strain evidence="1">ULC129bin1</strain>
    </source>
</reference>
<dbReference type="EMBL" id="QBMC01000042">
    <property type="protein sequence ID" value="PZO19513.1"/>
    <property type="molecule type" value="Genomic_DNA"/>
</dbReference>
<comment type="caution">
    <text evidence="1">The sequence shown here is derived from an EMBL/GenBank/DDBJ whole genome shotgun (WGS) entry which is preliminary data.</text>
</comment>
<evidence type="ECO:0000313" key="1">
    <source>
        <dbReference type="EMBL" id="PZO19513.1"/>
    </source>
</evidence>
<reference evidence="2" key="1">
    <citation type="submission" date="2018-04" db="EMBL/GenBank/DDBJ databases">
        <authorList>
            <person name="Cornet L."/>
        </authorList>
    </citation>
    <scope>NUCLEOTIDE SEQUENCE [LARGE SCALE GENOMIC DNA]</scope>
</reference>
<protein>
    <submittedName>
        <fullName evidence="1">Uncharacterized protein</fullName>
    </submittedName>
</protein>
<accession>A0A2W4UF07</accession>
<dbReference type="InterPro" id="IPR022573">
    <property type="entry name" value="DUF2887"/>
</dbReference>
<dbReference type="Pfam" id="PF11103">
    <property type="entry name" value="DUF2887"/>
    <property type="match status" value="1"/>
</dbReference>
<feature type="non-terminal residue" evidence="1">
    <location>
        <position position="1"/>
    </location>
</feature>
<sequence length="78" mass="8938">TSVRFGYSSMSTIAQSERRWQKEKILFFSLSFTKMHYHVLLALLGKAPGLDYEYQAVEVKEVAFRFDGVMRPAVESAS</sequence>
<organism evidence="1 2">
    <name type="scientific">Leptolyngbya foveolarum</name>
    <dbReference type="NCBI Taxonomy" id="47253"/>
    <lineage>
        <taxon>Bacteria</taxon>
        <taxon>Bacillati</taxon>
        <taxon>Cyanobacteriota</taxon>
        <taxon>Cyanophyceae</taxon>
        <taxon>Leptolyngbyales</taxon>
        <taxon>Leptolyngbyaceae</taxon>
        <taxon>Leptolyngbya group</taxon>
        <taxon>Leptolyngbya</taxon>
    </lineage>
</organism>
<name>A0A2W4UF07_9CYAN</name>
<proteinExistence type="predicted"/>
<dbReference type="AlphaFoldDB" id="A0A2W4UF07"/>
<dbReference type="Proteomes" id="UP000249354">
    <property type="component" value="Unassembled WGS sequence"/>
</dbReference>
<evidence type="ECO:0000313" key="2">
    <source>
        <dbReference type="Proteomes" id="UP000249354"/>
    </source>
</evidence>